<name>A0ABQ4WTV6_9ASTR</name>
<protein>
    <recommendedName>
        <fullName evidence="3">Zinc finger, CCHC-type</fullName>
    </recommendedName>
</protein>
<reference evidence="1" key="2">
    <citation type="submission" date="2022-01" db="EMBL/GenBank/DDBJ databases">
        <authorList>
            <person name="Yamashiro T."/>
            <person name="Shiraishi A."/>
            <person name="Satake H."/>
            <person name="Nakayama K."/>
        </authorList>
    </citation>
    <scope>NUCLEOTIDE SEQUENCE</scope>
</reference>
<sequence>MCRDVITIGLKMRISLLYQGEYSQWREWFMIYLEEQTDGEAMIHSITYGLPNDIYSLIDSNDTAQELWDSLERQMGGSEYDEQDRKAAILYEYETFKATEGEQLVDTYLRYLQVINDLKKYGYKKDKFDYDVMMEENPEEDSEKTPGVMINWLEENDGVNESVSNEDIEDKDVEIELDDDAELIFLYEEKEADVAPEDTFGTITQRPYAVRDFPRGVFEVGEPSSAHDSSYVGGIALGH</sequence>
<evidence type="ECO:0008006" key="3">
    <source>
        <dbReference type="Google" id="ProtNLM"/>
    </source>
</evidence>
<dbReference type="EMBL" id="BQNB010008927">
    <property type="protein sequence ID" value="GJS56316.1"/>
    <property type="molecule type" value="Genomic_DNA"/>
</dbReference>
<gene>
    <name evidence="1" type="ORF">Tco_0629678</name>
</gene>
<keyword evidence="2" id="KW-1185">Reference proteome</keyword>
<reference evidence="1" key="1">
    <citation type="journal article" date="2022" name="Int. J. Mol. Sci.">
        <title>Draft Genome of Tanacetum Coccineum: Genomic Comparison of Closely Related Tanacetum-Family Plants.</title>
        <authorList>
            <person name="Yamashiro T."/>
            <person name="Shiraishi A."/>
            <person name="Nakayama K."/>
            <person name="Satake H."/>
        </authorList>
    </citation>
    <scope>NUCLEOTIDE SEQUENCE</scope>
</reference>
<proteinExistence type="predicted"/>
<dbReference type="Proteomes" id="UP001151760">
    <property type="component" value="Unassembled WGS sequence"/>
</dbReference>
<evidence type="ECO:0000313" key="2">
    <source>
        <dbReference type="Proteomes" id="UP001151760"/>
    </source>
</evidence>
<evidence type="ECO:0000313" key="1">
    <source>
        <dbReference type="EMBL" id="GJS56316.1"/>
    </source>
</evidence>
<comment type="caution">
    <text evidence="1">The sequence shown here is derived from an EMBL/GenBank/DDBJ whole genome shotgun (WGS) entry which is preliminary data.</text>
</comment>
<organism evidence="1 2">
    <name type="scientific">Tanacetum coccineum</name>
    <dbReference type="NCBI Taxonomy" id="301880"/>
    <lineage>
        <taxon>Eukaryota</taxon>
        <taxon>Viridiplantae</taxon>
        <taxon>Streptophyta</taxon>
        <taxon>Embryophyta</taxon>
        <taxon>Tracheophyta</taxon>
        <taxon>Spermatophyta</taxon>
        <taxon>Magnoliopsida</taxon>
        <taxon>eudicotyledons</taxon>
        <taxon>Gunneridae</taxon>
        <taxon>Pentapetalae</taxon>
        <taxon>asterids</taxon>
        <taxon>campanulids</taxon>
        <taxon>Asterales</taxon>
        <taxon>Asteraceae</taxon>
        <taxon>Asteroideae</taxon>
        <taxon>Anthemideae</taxon>
        <taxon>Anthemidinae</taxon>
        <taxon>Tanacetum</taxon>
    </lineage>
</organism>
<accession>A0ABQ4WTV6</accession>